<sequence length="154" mass="17230">MAQELTAPLKSPAPPEAPAQAPSTAPSMIRATSLYAARTLADPRNRQAREGLAQLAGPDRMEQLCNAEAMEQIHHWRKDFDPDRLVAYAMGDTRIDGDMFIADSAAFRSKRQWYNVKFRCGLTSDFKTVASFEFEVGNAIPRAEWEEHNLAPVH</sequence>
<keyword evidence="3" id="KW-1185">Reference proteome</keyword>
<proteinExistence type="predicted"/>
<accession>A0ABQ0GXB2</accession>
<dbReference type="Pfam" id="PF06059">
    <property type="entry name" value="DUF930"/>
    <property type="match status" value="1"/>
</dbReference>
<organism evidence="2 3">
    <name type="scientific">Phyllobacterium phragmitis</name>
    <dbReference type="NCBI Taxonomy" id="2670329"/>
    <lineage>
        <taxon>Bacteria</taxon>
        <taxon>Pseudomonadati</taxon>
        <taxon>Pseudomonadota</taxon>
        <taxon>Alphaproteobacteria</taxon>
        <taxon>Hyphomicrobiales</taxon>
        <taxon>Phyllobacteriaceae</taxon>
        <taxon>Phyllobacterium</taxon>
    </lineage>
</organism>
<evidence type="ECO:0008006" key="4">
    <source>
        <dbReference type="Google" id="ProtNLM"/>
    </source>
</evidence>
<name>A0ABQ0GXB2_9HYPH</name>
<reference evidence="2 3" key="1">
    <citation type="submission" date="2024-10" db="EMBL/GenBank/DDBJ databases">
        <title>Isolation, draft genome sequencing and identification of Phyllobacterium sp. NSA23, isolated from leaf soil.</title>
        <authorList>
            <person name="Akita H."/>
        </authorList>
    </citation>
    <scope>NUCLEOTIDE SEQUENCE [LARGE SCALE GENOMIC DNA]</scope>
    <source>
        <strain evidence="2 3">NSA23</strain>
    </source>
</reference>
<evidence type="ECO:0000313" key="2">
    <source>
        <dbReference type="EMBL" id="GAB1581315.1"/>
    </source>
</evidence>
<comment type="caution">
    <text evidence="2">The sequence shown here is derived from an EMBL/GenBank/DDBJ whole genome shotgun (WGS) entry which is preliminary data.</text>
</comment>
<dbReference type="EMBL" id="BAAFZP010000001">
    <property type="protein sequence ID" value="GAB1581315.1"/>
    <property type="molecule type" value="Genomic_DNA"/>
</dbReference>
<evidence type="ECO:0000313" key="3">
    <source>
        <dbReference type="Proteomes" id="UP001628091"/>
    </source>
</evidence>
<protein>
    <recommendedName>
        <fullName evidence="4">DUF930 domain-containing protein</fullName>
    </recommendedName>
</protein>
<evidence type="ECO:0000256" key="1">
    <source>
        <dbReference type="SAM" id="MobiDB-lite"/>
    </source>
</evidence>
<dbReference type="RefSeq" id="WP_407864169.1">
    <property type="nucleotide sequence ID" value="NZ_BAAFZP010000001.1"/>
</dbReference>
<dbReference type="Proteomes" id="UP001628091">
    <property type="component" value="Unassembled WGS sequence"/>
</dbReference>
<feature type="region of interest" description="Disordered" evidence="1">
    <location>
        <begin position="1"/>
        <end position="26"/>
    </location>
</feature>
<gene>
    <name evidence="2" type="ORF">PPNSA23_12580</name>
</gene>
<dbReference type="InterPro" id="IPR009273">
    <property type="entry name" value="DUF930"/>
</dbReference>